<evidence type="ECO:0000256" key="8">
    <source>
        <dbReference type="ARBA" id="ARBA00023027"/>
    </source>
</evidence>
<evidence type="ECO:0000256" key="5">
    <source>
        <dbReference type="ARBA" id="ARBA00022723"/>
    </source>
</evidence>
<accession>A0A841J036</accession>
<proteinExistence type="inferred from homology"/>
<dbReference type="EMBL" id="JACIJP010000002">
    <property type="protein sequence ID" value="MBB6124207.1"/>
    <property type="molecule type" value="Genomic_DNA"/>
</dbReference>
<dbReference type="GO" id="GO:0006742">
    <property type="term" value="P:NADP+ catabolic process"/>
    <property type="evidence" value="ECO:0007669"/>
    <property type="project" value="TreeGrafter"/>
</dbReference>
<dbReference type="Proteomes" id="UP000552700">
    <property type="component" value="Unassembled WGS sequence"/>
</dbReference>
<dbReference type="InterPro" id="IPR015797">
    <property type="entry name" value="NUDIX_hydrolase-like_dom_sf"/>
</dbReference>
<evidence type="ECO:0000256" key="1">
    <source>
        <dbReference type="ARBA" id="ARBA00001946"/>
    </source>
</evidence>
<keyword evidence="6 11" id="KW-0378">Hydrolase</keyword>
<comment type="catalytic activity">
    <reaction evidence="9">
        <text>a 5'-end NAD(+)-phospho-ribonucleoside in mRNA + H2O = a 5'-end phospho-adenosine-phospho-ribonucleoside in mRNA + beta-nicotinamide D-ribonucleotide + 2 H(+)</text>
        <dbReference type="Rhea" id="RHEA:60876"/>
        <dbReference type="Rhea" id="RHEA-COMP:15698"/>
        <dbReference type="Rhea" id="RHEA-COMP:15719"/>
        <dbReference type="ChEBI" id="CHEBI:14649"/>
        <dbReference type="ChEBI" id="CHEBI:15377"/>
        <dbReference type="ChEBI" id="CHEBI:15378"/>
        <dbReference type="ChEBI" id="CHEBI:144029"/>
        <dbReference type="ChEBI" id="CHEBI:144051"/>
    </reaction>
    <physiologicalReaction direction="left-to-right" evidence="9">
        <dbReference type="Rhea" id="RHEA:60877"/>
    </physiologicalReaction>
</comment>
<dbReference type="InterPro" id="IPR049734">
    <property type="entry name" value="NudC-like_C"/>
</dbReference>
<dbReference type="Pfam" id="PF00293">
    <property type="entry name" value="NUDIX"/>
    <property type="match status" value="1"/>
</dbReference>
<evidence type="ECO:0000256" key="9">
    <source>
        <dbReference type="ARBA" id="ARBA00023679"/>
    </source>
</evidence>
<dbReference type="NCBIfam" id="NF001299">
    <property type="entry name" value="PRK00241.1"/>
    <property type="match status" value="1"/>
</dbReference>
<protein>
    <recommendedName>
        <fullName evidence="4">NAD(+) diphosphatase</fullName>
        <ecNumber evidence="4">3.6.1.22</ecNumber>
    </recommendedName>
</protein>
<evidence type="ECO:0000256" key="7">
    <source>
        <dbReference type="ARBA" id="ARBA00022842"/>
    </source>
</evidence>
<reference evidence="11 12" key="1">
    <citation type="submission" date="2020-08" db="EMBL/GenBank/DDBJ databases">
        <title>Genomic Encyclopedia of Type Strains, Phase IV (KMG-IV): sequencing the most valuable type-strain genomes for metagenomic binning, comparative biology and taxonomic classification.</title>
        <authorList>
            <person name="Goeker M."/>
        </authorList>
    </citation>
    <scope>NUCLEOTIDE SEQUENCE [LARGE SCALE GENOMIC DNA]</scope>
    <source>
        <strain evidence="11 12">DSM 102255</strain>
    </source>
</reference>
<dbReference type="CDD" id="cd03429">
    <property type="entry name" value="NUDIX_NADH_pyrophosphatase_Nudt13"/>
    <property type="match status" value="1"/>
</dbReference>
<organism evidence="11 12">
    <name type="scientific">Sphingobium subterraneum</name>
    <dbReference type="NCBI Taxonomy" id="627688"/>
    <lineage>
        <taxon>Bacteria</taxon>
        <taxon>Pseudomonadati</taxon>
        <taxon>Pseudomonadota</taxon>
        <taxon>Alphaproteobacteria</taxon>
        <taxon>Sphingomonadales</taxon>
        <taxon>Sphingomonadaceae</taxon>
        <taxon>Sphingobium</taxon>
    </lineage>
</organism>
<dbReference type="InterPro" id="IPR000086">
    <property type="entry name" value="NUDIX_hydrolase_dom"/>
</dbReference>
<dbReference type="PANTHER" id="PTHR42904">
    <property type="entry name" value="NUDIX HYDROLASE, NUDC SUBFAMILY"/>
    <property type="match status" value="1"/>
</dbReference>
<dbReference type="GO" id="GO:0046872">
    <property type="term" value="F:metal ion binding"/>
    <property type="evidence" value="ECO:0007669"/>
    <property type="project" value="UniProtKB-KW"/>
</dbReference>
<dbReference type="PANTHER" id="PTHR42904:SF6">
    <property type="entry name" value="NAD-CAPPED RNA HYDROLASE NUDT12"/>
    <property type="match status" value="1"/>
</dbReference>
<evidence type="ECO:0000256" key="3">
    <source>
        <dbReference type="ARBA" id="ARBA00009595"/>
    </source>
</evidence>
<evidence type="ECO:0000256" key="6">
    <source>
        <dbReference type="ARBA" id="ARBA00022801"/>
    </source>
</evidence>
<evidence type="ECO:0000256" key="2">
    <source>
        <dbReference type="ARBA" id="ARBA00001947"/>
    </source>
</evidence>
<evidence type="ECO:0000256" key="4">
    <source>
        <dbReference type="ARBA" id="ARBA00012381"/>
    </source>
</evidence>
<sequence length="295" mass="32316">MKRQSLPGFAAPSIDRADHVRTDPAAIARAFAHPEAARLVLRGLDPVLWGDMLEREPLPAGARMDDYVLLGLEGAEAPLFVQLSADIPHGVTQSQGVWDAADVLRAEELALYGGARSLLDWHARHGFCAVCGTPTVPAKAGWSRHCGQCGAEHFPRVDPVTIMLAECEGEILLGRQHRWPQGRYSALAGFIEPGETVEGAVARELFEEAGVVATDVRYVMSQPWPFPSSLMIACIAQVPDKRLKLDATEIEDAFWIDAAGVRTAFEGSPDARFLFPREMTVAHHLLLHWLTEQEA</sequence>
<dbReference type="InterPro" id="IPR020084">
    <property type="entry name" value="NUDIX_hydrolase_CS"/>
</dbReference>
<dbReference type="PROSITE" id="PS00893">
    <property type="entry name" value="NUDIX_BOX"/>
    <property type="match status" value="1"/>
</dbReference>
<name>A0A841J036_9SPHN</name>
<dbReference type="PROSITE" id="PS51462">
    <property type="entry name" value="NUDIX"/>
    <property type="match status" value="1"/>
</dbReference>
<feature type="domain" description="Nudix hydrolase" evidence="10">
    <location>
        <begin position="155"/>
        <end position="278"/>
    </location>
</feature>
<comment type="cofactor">
    <cofactor evidence="1">
        <name>Mg(2+)</name>
        <dbReference type="ChEBI" id="CHEBI:18420"/>
    </cofactor>
</comment>
<dbReference type="Gene3D" id="3.90.79.20">
    <property type="match status" value="1"/>
</dbReference>
<keyword evidence="12" id="KW-1185">Reference proteome</keyword>
<keyword evidence="5" id="KW-0479">Metal-binding</keyword>
<dbReference type="AlphaFoldDB" id="A0A841J036"/>
<dbReference type="RefSeq" id="WP_184079926.1">
    <property type="nucleotide sequence ID" value="NZ_JACIJP010000002.1"/>
</dbReference>
<evidence type="ECO:0000313" key="12">
    <source>
        <dbReference type="Proteomes" id="UP000552700"/>
    </source>
</evidence>
<dbReference type="InterPro" id="IPR015376">
    <property type="entry name" value="Znr_NADH_PPase"/>
</dbReference>
<dbReference type="InterPro" id="IPR050241">
    <property type="entry name" value="NAD-cap_RNA_hydrolase_NudC"/>
</dbReference>
<dbReference type="SUPFAM" id="SSF55811">
    <property type="entry name" value="Nudix"/>
    <property type="match status" value="1"/>
</dbReference>
<evidence type="ECO:0000259" key="10">
    <source>
        <dbReference type="PROSITE" id="PS51462"/>
    </source>
</evidence>
<dbReference type="GO" id="GO:0035529">
    <property type="term" value="F:NADH pyrophosphatase activity"/>
    <property type="evidence" value="ECO:0007669"/>
    <property type="project" value="TreeGrafter"/>
</dbReference>
<dbReference type="GO" id="GO:0019677">
    <property type="term" value="P:NAD+ catabolic process"/>
    <property type="evidence" value="ECO:0007669"/>
    <property type="project" value="TreeGrafter"/>
</dbReference>
<dbReference type="GO" id="GO:0005829">
    <property type="term" value="C:cytosol"/>
    <property type="evidence" value="ECO:0007669"/>
    <property type="project" value="TreeGrafter"/>
</dbReference>
<keyword evidence="8" id="KW-0520">NAD</keyword>
<keyword evidence="7" id="KW-0460">Magnesium</keyword>
<evidence type="ECO:0000313" key="11">
    <source>
        <dbReference type="EMBL" id="MBB6124207.1"/>
    </source>
</evidence>
<comment type="cofactor">
    <cofactor evidence="2">
        <name>Zn(2+)</name>
        <dbReference type="ChEBI" id="CHEBI:29105"/>
    </cofactor>
</comment>
<dbReference type="Gene3D" id="3.90.79.10">
    <property type="entry name" value="Nucleoside Triphosphate Pyrophosphohydrolase"/>
    <property type="match status" value="1"/>
</dbReference>
<comment type="similarity">
    <text evidence="3">Belongs to the Nudix hydrolase family. NudC subfamily.</text>
</comment>
<dbReference type="EC" id="3.6.1.22" evidence="4"/>
<gene>
    <name evidence="11" type="ORF">FHS92_001936</name>
</gene>
<comment type="caution">
    <text evidence="11">The sequence shown here is derived from an EMBL/GenBank/DDBJ whole genome shotgun (WGS) entry which is preliminary data.</text>
</comment>
<dbReference type="Pfam" id="PF09297">
    <property type="entry name" value="Zn_ribbon_NUD"/>
    <property type="match status" value="1"/>
</dbReference>